<feature type="region of interest" description="Disordered" evidence="12">
    <location>
        <begin position="68"/>
        <end position="88"/>
    </location>
</feature>
<dbReference type="SUPFAM" id="SSF56281">
    <property type="entry name" value="Metallo-hydrolase/oxidoreductase"/>
    <property type="match status" value="2"/>
</dbReference>
<dbReference type="InterPro" id="IPR027794">
    <property type="entry name" value="tRNase_Z_dom"/>
</dbReference>
<dbReference type="GO" id="GO:1990180">
    <property type="term" value="P:mitochondrial tRNA 3'-end processing"/>
    <property type="evidence" value="ECO:0007669"/>
    <property type="project" value="TreeGrafter"/>
</dbReference>
<feature type="compositionally biased region" description="Basic residues" evidence="12">
    <location>
        <begin position="1753"/>
        <end position="1764"/>
    </location>
</feature>
<sequence>MATLAEHPVVAPSTYDQDIDTFLNLDQLTYTTSEPARPKAALAQPSIPPTEFNAGDLRSANFAATGQSPIAFQGPSHQYDEHKQQTGLPPGALAQAMTFNQMNGMGYGGASPGYMMSADMFTGTHLKREDASLDFNTIPSRNPSEMDLESDNMGAVPGYFFSPNSNKSQFVDPSAIGGQEVVPAGPSTQVGRMYPGMHQQQAAMAKAAQQQKHHEMMRQQQQLQQQRRMEEQMQHNGNTQIQPPRNTNPIVEERITRLLQQMRQSSTSSSPSDSPSPSVLPQMAKAKKDEQDMDEDERLLASEEGKKLSSKERRQLRNKVSARAFRSRRKEYIGQLESEVAARTNEAHELRLQNRALYEENARLTDLARMLLSSPNFSQFLDEMPMNGVPTSAQPQPPQQQQPQQLQSQPQSQQQPTMQANVPKDTNQGHGSQEFAMQQNAQVGMVVVPNQGLDVAAMGMNNAGWNSGIDMNYNPSVFAVLEVPEPSIIDTEILSGKSSSAGTYLPEITGTKNEMPVLERLPMSEEPKEASFGVENPDVEFDESDPAFALFADSPATSQQQSLDNSFNGVESEKSAHAFELVVETELQDAETRFSYLCHSMDAAFQRVSMLAPLPPARGLLFKAFRGNVAPSIIARSPVPFRASFSRPFWHIPKATSKPKSIKPKNPIPKSPTSASFARSKPRTKPHTSKTASLTKPLPTLKTEPYPLERDTFILRAPRLITRRGSNNYLLYNSTTHKLSGFDFLPTPPVGQKPMKFFYQVVTTPTADTPGTTVLLQFPEKRYFFGQISEGTQRACTERGVKIAYLTDVFLTGRMEWGNNGGLIGVILTLADGVASANTAQEAMAREKEARQQKSGKSAKQSPAKKLEHGVPYAVKDGEAVAQRGTLTIHGGKNLAHTLATARRFVFRKGMPVFTREYDCEGMAKKGSAEAEDPFEQPTWSDDNIKVWAMPIRPLTSLQPKDVPRVAPQSPRKRSLDEFREEVTTQEAIDPRTRDQIIRQSVITDMFNSTWKLDALVETPLAEVKMPAVMFVRNPETRALEQYTGPAPGSNEPLPDIKVFVRQPWPGAAVEKIPPTTWCDEAVSYIVRNHDIRGKFDPKKAEELKVRKGKDFGRLTKGESVESEDGQTITPEMVLGPPRLGKGLAIIDLPSSEYVESLISRPEWKSPSVTTNLEAFIWILGPGVGDHPRLREFVASMPHCKHTVSSSDYCPNYLAMGSIAGSSVRMAQLRSDNYPVPVHDNVSLPQPGTRTHGSEVTVRNVQNSPFEAIEPGLIIDMEPNFDINRSEVVPRFNAIEAVQRMPVAVQKRMSTIDKRVKKEEFEEKLRQFRKDLPGADAEIITLGTGSSSPSKYRNVSSTLVHVPGYGYYLLDCGENTLGQLKRVFEPEKLREVLQNLRMIWISHLHADHHLGTASVIKAWFQENYPNGDSQASTLETDMSKILKEKRLFLVSEENMIWWLEEYASAENFGFGKLISLSAYPVIQNRALRTKFVYRHCRADGSFPGQEVETFSPRSTELSFDDGSSPLTPLLREATGLSDLLTTKVSHCRGAMAVSLVFPNGFKLSFSGDCRPSPSFAAIGHGSTVLIHEATFQDDMGVSAIAKKHSTTSEALEVGRRMEARAILLTHFSQRYQKVAHVEKNQGPTKRQETVVQPEQPDIPDNEPEEASQAPASNGYAPSFFSTIKVEGKPQVKVPIVAAFDYMRIRVGDMPVAQAYAPAVEKLYDILERASEEDSEKQRQQKEKQEAAKMQEKMRRKAKHDKKSKAGASLADVEHTPTVPAEEMDIDKKSPVKRHSAWSASESESGWSTSGSDEEAETRARRNSRSPSRTMKPSS</sequence>
<feature type="compositionally biased region" description="Polar residues" evidence="12">
    <location>
        <begin position="1641"/>
        <end position="1652"/>
    </location>
</feature>
<feature type="compositionally biased region" description="Basic and acidic residues" evidence="12">
    <location>
        <begin position="974"/>
        <end position="984"/>
    </location>
</feature>
<keyword evidence="8" id="KW-0255">Endonuclease</keyword>
<dbReference type="FunFam" id="1.20.5.170:FF:000031">
    <property type="entry name" value="BZIP transcription factor (MeaB)"/>
    <property type="match status" value="1"/>
</dbReference>
<feature type="compositionally biased region" description="Low complexity" evidence="12">
    <location>
        <begin position="1796"/>
        <end position="1810"/>
    </location>
</feature>
<dbReference type="EC" id="3.1.26.11" evidence="4"/>
<evidence type="ECO:0000256" key="2">
    <source>
        <dbReference type="ARBA" id="ARBA00001947"/>
    </source>
</evidence>
<evidence type="ECO:0000259" key="13">
    <source>
        <dbReference type="PROSITE" id="PS50217"/>
    </source>
</evidence>
<gene>
    <name evidence="14" type="ORF">BDV40DRAFT_287391</name>
</gene>
<dbReference type="EMBL" id="ML738613">
    <property type="protein sequence ID" value="KAE8163857.1"/>
    <property type="molecule type" value="Genomic_DNA"/>
</dbReference>
<feature type="compositionally biased region" description="Basic and acidic residues" evidence="12">
    <location>
        <begin position="298"/>
        <end position="315"/>
    </location>
</feature>
<dbReference type="Pfam" id="PF13691">
    <property type="entry name" value="Lactamase_B_4"/>
    <property type="match status" value="1"/>
</dbReference>
<dbReference type="Gene3D" id="1.20.5.170">
    <property type="match status" value="1"/>
</dbReference>
<dbReference type="Gene3D" id="3.60.15.10">
    <property type="entry name" value="Ribonuclease Z/Hydroxyacylglutathione hydrolase-like"/>
    <property type="match status" value="2"/>
</dbReference>
<dbReference type="PROSITE" id="PS50217">
    <property type="entry name" value="BZIP"/>
    <property type="match status" value="1"/>
</dbReference>
<protein>
    <recommendedName>
        <fullName evidence="4">ribonuclease Z</fullName>
        <ecNumber evidence="4">3.1.26.11</ecNumber>
    </recommendedName>
</protein>
<feature type="compositionally biased region" description="Polar residues" evidence="12">
    <location>
        <begin position="1824"/>
        <end position="1834"/>
    </location>
</feature>
<dbReference type="FunFam" id="3.60.15.10:FF:000063">
    <property type="entry name" value="tRNA processing endoribonuclease Trz1, putative"/>
    <property type="match status" value="1"/>
</dbReference>
<keyword evidence="11" id="KW-0175">Coiled coil</keyword>
<feature type="compositionally biased region" description="Basic and acidic residues" evidence="12">
    <location>
        <begin position="1730"/>
        <end position="1752"/>
    </location>
</feature>
<evidence type="ECO:0000256" key="10">
    <source>
        <dbReference type="ARBA" id="ARBA00022833"/>
    </source>
</evidence>
<dbReference type="OrthoDB" id="527344at2759"/>
<dbReference type="InterPro" id="IPR046347">
    <property type="entry name" value="bZIP_sf"/>
</dbReference>
<name>A0A5N6UZ16_ASPTM</name>
<feature type="region of interest" description="Disordered" evidence="12">
    <location>
        <begin position="959"/>
        <end position="984"/>
    </location>
</feature>
<evidence type="ECO:0000256" key="8">
    <source>
        <dbReference type="ARBA" id="ARBA00022759"/>
    </source>
</evidence>
<comment type="catalytic activity">
    <reaction evidence="1">
        <text>Endonucleolytic cleavage of RNA, removing extra 3' nucleotides from tRNA precursor, generating 3' termini of tRNAs. A 3'-hydroxy group is left at the tRNA terminus and a 5'-phosphoryl group is left at the trailer molecule.</text>
        <dbReference type="EC" id="3.1.26.11"/>
    </reaction>
</comment>
<dbReference type="SMART" id="SM00338">
    <property type="entry name" value="BRLZ"/>
    <property type="match status" value="1"/>
</dbReference>
<keyword evidence="10" id="KW-0862">Zinc</keyword>
<dbReference type="InterPro" id="IPR047151">
    <property type="entry name" value="RNZ2-like"/>
</dbReference>
<evidence type="ECO:0000256" key="11">
    <source>
        <dbReference type="SAM" id="Coils"/>
    </source>
</evidence>
<proteinExistence type="inferred from homology"/>
<evidence type="ECO:0000256" key="7">
    <source>
        <dbReference type="ARBA" id="ARBA00022723"/>
    </source>
</evidence>
<feature type="region of interest" description="Disordered" evidence="12">
    <location>
        <begin position="1730"/>
        <end position="1834"/>
    </location>
</feature>
<dbReference type="InterPro" id="IPR036866">
    <property type="entry name" value="RibonucZ/Hydroxyglut_hydro"/>
</dbReference>
<feature type="coiled-coil region" evidence="11">
    <location>
        <begin position="333"/>
        <end position="367"/>
    </location>
</feature>
<feature type="compositionally biased region" description="Polar residues" evidence="12">
    <location>
        <begin position="417"/>
        <end position="431"/>
    </location>
</feature>
<comment type="cofactor">
    <cofactor evidence="2">
        <name>Zn(2+)</name>
        <dbReference type="ChEBI" id="CHEBI:29105"/>
    </cofactor>
</comment>
<evidence type="ECO:0000256" key="4">
    <source>
        <dbReference type="ARBA" id="ARBA00012477"/>
    </source>
</evidence>
<dbReference type="PANTHER" id="PTHR12553:SF49">
    <property type="entry name" value="ZINC PHOSPHODIESTERASE ELAC PROTEIN 2"/>
    <property type="match status" value="1"/>
</dbReference>
<dbReference type="GO" id="GO:0046872">
    <property type="term" value="F:metal ion binding"/>
    <property type="evidence" value="ECO:0007669"/>
    <property type="project" value="UniProtKB-KW"/>
</dbReference>
<evidence type="ECO:0000256" key="5">
    <source>
        <dbReference type="ARBA" id="ARBA00022694"/>
    </source>
</evidence>
<feature type="region of interest" description="Disordered" evidence="12">
    <location>
        <begin position="210"/>
        <end position="248"/>
    </location>
</feature>
<feature type="compositionally biased region" description="Low complexity" evidence="12">
    <location>
        <begin position="401"/>
        <end position="416"/>
    </location>
</feature>
<keyword evidence="15" id="KW-1185">Reference proteome</keyword>
<evidence type="ECO:0000313" key="15">
    <source>
        <dbReference type="Proteomes" id="UP000326950"/>
    </source>
</evidence>
<dbReference type="SUPFAM" id="SSF57959">
    <property type="entry name" value="Leucine zipper domain"/>
    <property type="match status" value="1"/>
</dbReference>
<evidence type="ECO:0000256" key="1">
    <source>
        <dbReference type="ARBA" id="ARBA00000402"/>
    </source>
</evidence>
<dbReference type="InterPro" id="IPR004827">
    <property type="entry name" value="bZIP"/>
</dbReference>
<comment type="similarity">
    <text evidence="3">Belongs to the RNase Z family.</text>
</comment>
<dbReference type="GO" id="GO:0003700">
    <property type="term" value="F:DNA-binding transcription factor activity"/>
    <property type="evidence" value="ECO:0007669"/>
    <property type="project" value="InterPro"/>
</dbReference>
<feature type="region of interest" description="Disordered" evidence="12">
    <location>
        <begin position="261"/>
        <end position="324"/>
    </location>
</feature>
<feature type="region of interest" description="Disordered" evidence="12">
    <location>
        <begin position="841"/>
        <end position="868"/>
    </location>
</feature>
<dbReference type="GO" id="GO:0042781">
    <property type="term" value="F:3'-tRNA processing endoribonuclease activity"/>
    <property type="evidence" value="ECO:0007669"/>
    <property type="project" value="UniProtKB-EC"/>
</dbReference>
<feature type="compositionally biased region" description="Low complexity" evidence="12">
    <location>
        <begin position="265"/>
        <end position="277"/>
    </location>
</feature>
<keyword evidence="9" id="KW-0378">Hydrolase</keyword>
<reference evidence="14 15" key="1">
    <citation type="submission" date="2019-04" db="EMBL/GenBank/DDBJ databases">
        <title>Friends and foes A comparative genomics study of 23 Aspergillus species from section Flavi.</title>
        <authorList>
            <consortium name="DOE Joint Genome Institute"/>
            <person name="Kjaerbolling I."/>
            <person name="Vesth T."/>
            <person name="Frisvad J.C."/>
            <person name="Nybo J.L."/>
            <person name="Theobald S."/>
            <person name="Kildgaard S."/>
            <person name="Isbrandt T."/>
            <person name="Kuo A."/>
            <person name="Sato A."/>
            <person name="Lyhne E.K."/>
            <person name="Kogle M.E."/>
            <person name="Wiebenga A."/>
            <person name="Kun R.S."/>
            <person name="Lubbers R.J."/>
            <person name="Makela M.R."/>
            <person name="Barry K."/>
            <person name="Chovatia M."/>
            <person name="Clum A."/>
            <person name="Daum C."/>
            <person name="Haridas S."/>
            <person name="He G."/>
            <person name="LaButti K."/>
            <person name="Lipzen A."/>
            <person name="Mondo S."/>
            <person name="Riley R."/>
            <person name="Salamov A."/>
            <person name="Simmons B.A."/>
            <person name="Magnuson J.K."/>
            <person name="Henrissat B."/>
            <person name="Mortensen U.H."/>
            <person name="Larsen T.O."/>
            <person name="Devries R.P."/>
            <person name="Grigoriev I.V."/>
            <person name="Machida M."/>
            <person name="Baker S.E."/>
            <person name="Andersen M.R."/>
        </authorList>
    </citation>
    <scope>NUCLEOTIDE SEQUENCE [LARGE SCALE GENOMIC DNA]</scope>
    <source>
        <strain evidence="14 15">CBS 117626</strain>
    </source>
</reference>
<organism evidence="14 15">
    <name type="scientific">Aspergillus tamarii</name>
    <dbReference type="NCBI Taxonomy" id="41984"/>
    <lineage>
        <taxon>Eukaryota</taxon>
        <taxon>Fungi</taxon>
        <taxon>Dikarya</taxon>
        <taxon>Ascomycota</taxon>
        <taxon>Pezizomycotina</taxon>
        <taxon>Eurotiomycetes</taxon>
        <taxon>Eurotiomycetidae</taxon>
        <taxon>Eurotiales</taxon>
        <taxon>Aspergillaceae</taxon>
        <taxon>Aspergillus</taxon>
        <taxon>Aspergillus subgen. Circumdati</taxon>
    </lineage>
</organism>
<dbReference type="Pfam" id="PF00170">
    <property type="entry name" value="bZIP_1"/>
    <property type="match status" value="1"/>
</dbReference>
<keyword evidence="6" id="KW-0540">Nuclease</keyword>
<feature type="domain" description="BZIP" evidence="13">
    <location>
        <begin position="308"/>
        <end position="371"/>
    </location>
</feature>
<dbReference type="Proteomes" id="UP000326950">
    <property type="component" value="Unassembled WGS sequence"/>
</dbReference>
<evidence type="ECO:0000256" key="9">
    <source>
        <dbReference type="ARBA" id="ARBA00022801"/>
    </source>
</evidence>
<dbReference type="PANTHER" id="PTHR12553">
    <property type="entry name" value="ZINC PHOSPHODIESTERASE ELAC PROTEIN 2"/>
    <property type="match status" value="1"/>
</dbReference>
<feature type="compositionally biased region" description="Polar residues" evidence="12">
    <location>
        <begin position="235"/>
        <end position="248"/>
    </location>
</feature>
<dbReference type="GO" id="GO:0005739">
    <property type="term" value="C:mitochondrion"/>
    <property type="evidence" value="ECO:0007669"/>
    <property type="project" value="TreeGrafter"/>
</dbReference>
<accession>A0A5N6UZ16</accession>
<feature type="region of interest" description="Disordered" evidence="12">
    <location>
        <begin position="1636"/>
        <end position="1673"/>
    </location>
</feature>
<dbReference type="CDD" id="cd07718">
    <property type="entry name" value="RNaseZ_ELAC1_ELAC2-C-term-like_MBL-fold"/>
    <property type="match status" value="1"/>
</dbReference>
<keyword evidence="7" id="KW-0479">Metal-binding</keyword>
<evidence type="ECO:0000313" key="14">
    <source>
        <dbReference type="EMBL" id="KAE8163857.1"/>
    </source>
</evidence>
<evidence type="ECO:0000256" key="6">
    <source>
        <dbReference type="ARBA" id="ARBA00022722"/>
    </source>
</evidence>
<evidence type="ECO:0000256" key="3">
    <source>
        <dbReference type="ARBA" id="ARBA00007823"/>
    </source>
</evidence>
<dbReference type="CDD" id="cd14810">
    <property type="entry name" value="bZIP_u1"/>
    <property type="match status" value="1"/>
</dbReference>
<keyword evidence="5" id="KW-0819">tRNA processing</keyword>
<evidence type="ECO:0000256" key="12">
    <source>
        <dbReference type="SAM" id="MobiDB-lite"/>
    </source>
</evidence>
<feature type="region of interest" description="Disordered" evidence="12">
    <location>
        <begin position="379"/>
        <end position="431"/>
    </location>
</feature>
<feature type="region of interest" description="Disordered" evidence="12">
    <location>
        <begin position="655"/>
        <end position="703"/>
    </location>
</feature>